<dbReference type="GO" id="GO:0005634">
    <property type="term" value="C:nucleus"/>
    <property type="evidence" value="ECO:0007669"/>
    <property type="project" value="TreeGrafter"/>
</dbReference>
<sequence length="431" mass="48088">MRVAAQITKVFMNTLDKCHSESCVELSRSVPIPTFSEYTILELLNGCYNYYSKVKKINIDVPSEVIIVGDLHGNLNNLFAIFKKFGTNNNYLFLGNIIDYGENSLEVALFILSLCLSSPIQFNLLRGVNESFFLSIYQGLASDIESTFVNAKKIFTTNSLPESIKMTSNDTNLTDSMIASLQKPSPPKNTKIPKNLIISFDFTNQNKSGTNGVLEIYNKFMEVFSVLPAAAYIANRVLCCQPNILQEYQSLSDLWENLPKKINPKSGSDAFVTFSESHHALNDEIVESFLRNSSQCPPIQINDDGGNSLQKNIGLKDQCLIQTDIDCIITGSCTNCVFENFCAGRCVSISSCECEEYNCVLPLCVGGEVDLYVFESCSVLQRKKQFSYKVDLDKAAPIRERILKSPKIVIPQFDINVFGHVGKGGKYVIHF</sequence>
<dbReference type="VEuPathDB" id="TrichDB:TRFO_16152"/>
<evidence type="ECO:0000256" key="5">
    <source>
        <dbReference type="ARBA" id="ARBA00022912"/>
    </source>
</evidence>
<gene>
    <name evidence="10" type="ORF">TRFO_16152</name>
</gene>
<evidence type="ECO:0000256" key="1">
    <source>
        <dbReference type="ARBA" id="ARBA00001936"/>
    </source>
</evidence>
<dbReference type="RefSeq" id="XP_068366838.1">
    <property type="nucleotide sequence ID" value="XM_068498810.1"/>
</dbReference>
<evidence type="ECO:0000256" key="2">
    <source>
        <dbReference type="ARBA" id="ARBA00013081"/>
    </source>
</evidence>
<reference evidence="10" key="1">
    <citation type="submission" date="2016-10" db="EMBL/GenBank/DDBJ databases">
        <authorList>
            <person name="Benchimol M."/>
            <person name="Almeida L.G."/>
            <person name="Vasconcelos A.T."/>
            <person name="Perreira-Neves A."/>
            <person name="Rosa I.A."/>
            <person name="Tasca T."/>
            <person name="Bogo M.R."/>
            <person name="de Souza W."/>
        </authorList>
    </citation>
    <scope>NUCLEOTIDE SEQUENCE [LARGE SCALE GENOMIC DNA]</scope>
    <source>
        <strain evidence="10">K</strain>
    </source>
</reference>
<dbReference type="GO" id="GO:0004722">
    <property type="term" value="F:protein serine/threonine phosphatase activity"/>
    <property type="evidence" value="ECO:0007669"/>
    <property type="project" value="UniProtKB-EC"/>
</dbReference>
<dbReference type="AlphaFoldDB" id="A0A1J4KVI3"/>
<dbReference type="InterPro" id="IPR029052">
    <property type="entry name" value="Metallo-depent_PP-like"/>
</dbReference>
<dbReference type="Pfam" id="PF00149">
    <property type="entry name" value="Metallophos"/>
    <property type="match status" value="1"/>
</dbReference>
<comment type="caution">
    <text evidence="10">The sequence shown here is derived from an EMBL/GenBank/DDBJ whole genome shotgun (WGS) entry which is preliminary data.</text>
</comment>
<evidence type="ECO:0000256" key="4">
    <source>
        <dbReference type="ARBA" id="ARBA00022801"/>
    </source>
</evidence>
<dbReference type="InterPro" id="IPR050341">
    <property type="entry name" value="PP1_catalytic_subunit"/>
</dbReference>
<dbReference type="GO" id="GO:0046872">
    <property type="term" value="F:metal ion binding"/>
    <property type="evidence" value="ECO:0007669"/>
    <property type="project" value="UniProtKB-KW"/>
</dbReference>
<dbReference type="SUPFAM" id="SSF56300">
    <property type="entry name" value="Metallo-dependent phosphatases"/>
    <property type="match status" value="1"/>
</dbReference>
<evidence type="ECO:0000256" key="3">
    <source>
        <dbReference type="ARBA" id="ARBA00022723"/>
    </source>
</evidence>
<keyword evidence="4" id="KW-0378">Hydrolase</keyword>
<evidence type="ECO:0000313" key="10">
    <source>
        <dbReference type="EMBL" id="OHT13702.1"/>
    </source>
</evidence>
<keyword evidence="5" id="KW-0904">Protein phosphatase</keyword>
<dbReference type="PANTHER" id="PTHR11668">
    <property type="entry name" value="SERINE/THREONINE PROTEIN PHOSPHATASE"/>
    <property type="match status" value="1"/>
</dbReference>
<dbReference type="PRINTS" id="PR00114">
    <property type="entry name" value="STPHPHTASE"/>
</dbReference>
<evidence type="ECO:0000256" key="6">
    <source>
        <dbReference type="ARBA" id="ARBA00023211"/>
    </source>
</evidence>
<dbReference type="SMART" id="SM00156">
    <property type="entry name" value="PP2Ac"/>
    <property type="match status" value="1"/>
</dbReference>
<keyword evidence="11" id="KW-1185">Reference proteome</keyword>
<name>A0A1J4KVI3_9EUKA</name>
<dbReference type="Gene3D" id="3.60.21.10">
    <property type="match status" value="1"/>
</dbReference>
<accession>A0A1J4KVI3</accession>
<dbReference type="InterPro" id="IPR004843">
    <property type="entry name" value="Calcineurin-like_PHP"/>
</dbReference>
<evidence type="ECO:0000259" key="9">
    <source>
        <dbReference type="SMART" id="SM00156"/>
    </source>
</evidence>
<protein>
    <recommendedName>
        <fullName evidence="2">protein-serine/threonine phosphatase</fullName>
        <ecNumber evidence="2">3.1.3.16</ecNumber>
    </recommendedName>
</protein>
<comment type="cofactor">
    <cofactor evidence="1">
        <name>Mn(2+)</name>
        <dbReference type="ChEBI" id="CHEBI:29035"/>
    </cofactor>
</comment>
<dbReference type="GO" id="GO:0005737">
    <property type="term" value="C:cytoplasm"/>
    <property type="evidence" value="ECO:0007669"/>
    <property type="project" value="TreeGrafter"/>
</dbReference>
<dbReference type="Proteomes" id="UP000179807">
    <property type="component" value="Unassembled WGS sequence"/>
</dbReference>
<dbReference type="OrthoDB" id="10267127at2759"/>
<dbReference type="InterPro" id="IPR006186">
    <property type="entry name" value="Ser/Thr-sp_prot-phosphatase"/>
</dbReference>
<dbReference type="PANTHER" id="PTHR11668:SF300">
    <property type="entry name" value="SERINE_THREONINE-PROTEIN PHOSPHATASE"/>
    <property type="match status" value="1"/>
</dbReference>
<comment type="catalytic activity">
    <reaction evidence="8">
        <text>O-phospho-L-threonyl-[protein] + H2O = L-threonyl-[protein] + phosphate</text>
        <dbReference type="Rhea" id="RHEA:47004"/>
        <dbReference type="Rhea" id="RHEA-COMP:11060"/>
        <dbReference type="Rhea" id="RHEA-COMP:11605"/>
        <dbReference type="ChEBI" id="CHEBI:15377"/>
        <dbReference type="ChEBI" id="CHEBI:30013"/>
        <dbReference type="ChEBI" id="CHEBI:43474"/>
        <dbReference type="ChEBI" id="CHEBI:61977"/>
        <dbReference type="EC" id="3.1.3.16"/>
    </reaction>
</comment>
<dbReference type="EMBL" id="MLAK01000493">
    <property type="protein sequence ID" value="OHT13702.1"/>
    <property type="molecule type" value="Genomic_DNA"/>
</dbReference>
<evidence type="ECO:0000256" key="8">
    <source>
        <dbReference type="ARBA" id="ARBA00048336"/>
    </source>
</evidence>
<proteinExistence type="predicted"/>
<dbReference type="GeneID" id="94833514"/>
<feature type="domain" description="Serine/threonine specific protein phosphatases" evidence="9">
    <location>
        <begin position="35"/>
        <end position="389"/>
    </location>
</feature>
<evidence type="ECO:0000256" key="7">
    <source>
        <dbReference type="ARBA" id="ARBA00047761"/>
    </source>
</evidence>
<keyword evidence="6" id="KW-0464">Manganese</keyword>
<evidence type="ECO:0000313" key="11">
    <source>
        <dbReference type="Proteomes" id="UP000179807"/>
    </source>
</evidence>
<comment type="catalytic activity">
    <reaction evidence="7">
        <text>O-phospho-L-seryl-[protein] + H2O = L-seryl-[protein] + phosphate</text>
        <dbReference type="Rhea" id="RHEA:20629"/>
        <dbReference type="Rhea" id="RHEA-COMP:9863"/>
        <dbReference type="Rhea" id="RHEA-COMP:11604"/>
        <dbReference type="ChEBI" id="CHEBI:15377"/>
        <dbReference type="ChEBI" id="CHEBI:29999"/>
        <dbReference type="ChEBI" id="CHEBI:43474"/>
        <dbReference type="ChEBI" id="CHEBI:83421"/>
        <dbReference type="EC" id="3.1.3.16"/>
    </reaction>
</comment>
<organism evidence="10 11">
    <name type="scientific">Tritrichomonas foetus</name>
    <dbReference type="NCBI Taxonomy" id="1144522"/>
    <lineage>
        <taxon>Eukaryota</taxon>
        <taxon>Metamonada</taxon>
        <taxon>Parabasalia</taxon>
        <taxon>Tritrichomonadida</taxon>
        <taxon>Tritrichomonadidae</taxon>
        <taxon>Tritrichomonas</taxon>
    </lineage>
</organism>
<dbReference type="EC" id="3.1.3.16" evidence="2"/>
<keyword evidence="3" id="KW-0479">Metal-binding</keyword>